<dbReference type="RefSeq" id="WP_167695926.1">
    <property type="nucleotide sequence ID" value="NZ_CP118181.1"/>
</dbReference>
<keyword evidence="2" id="KW-1185">Reference proteome</keyword>
<protein>
    <submittedName>
        <fullName evidence="1">Uncharacterized protein</fullName>
    </submittedName>
</protein>
<dbReference type="Proteomes" id="UP000778951">
    <property type="component" value="Unassembled WGS sequence"/>
</dbReference>
<comment type="caution">
    <text evidence="1">The sequence shown here is derived from an EMBL/GenBank/DDBJ whole genome shotgun (WGS) entry which is preliminary data.</text>
</comment>
<name>A0A968GFY1_9SPIO</name>
<evidence type="ECO:0000313" key="2">
    <source>
        <dbReference type="Proteomes" id="UP000778951"/>
    </source>
</evidence>
<organism evidence="1 2">
    <name type="scientific">Entomospira culicis</name>
    <dbReference type="NCBI Taxonomy" id="2719989"/>
    <lineage>
        <taxon>Bacteria</taxon>
        <taxon>Pseudomonadati</taxon>
        <taxon>Spirochaetota</taxon>
        <taxon>Spirochaetia</taxon>
        <taxon>Spirochaetales</taxon>
        <taxon>Spirochaetaceae</taxon>
        <taxon>Entomospira</taxon>
    </lineage>
</organism>
<proteinExistence type="predicted"/>
<sequence length="212" mass="24736">MKESEKLALDIPEPNIDVVEGYAQLWDANDATHQLYVAHNETLKQVWGFLPENTNFQHILIKVTLLNSFYSTRIANMSLVHVAKAIHDLKIDDKLAKSEVDTELVNAIADATKEESGKRAYSFATKYCHWHRPDLYPIYDSFVGDGLWYFFKKYGKMQKFLKTKDLADYSSFYDVMANFREVYGLAECTIKEVDLYLWRLGKEYFKSNKDEE</sequence>
<accession>A0A968GFY1</accession>
<gene>
    <name evidence="1" type="ORF">HCT48_06470</name>
</gene>
<dbReference type="AlphaFoldDB" id="A0A968GFY1"/>
<evidence type="ECO:0000313" key="1">
    <source>
        <dbReference type="EMBL" id="NIZ69851.1"/>
    </source>
</evidence>
<dbReference type="EMBL" id="JAATLM010000001">
    <property type="protein sequence ID" value="NIZ69851.1"/>
    <property type="molecule type" value="Genomic_DNA"/>
</dbReference>
<reference evidence="1" key="1">
    <citation type="submission" date="2020-03" db="EMBL/GenBank/DDBJ databases">
        <title>Spirochaetal bacteria isolated from arthropods constitute a novel genus Entomospira genus novum within the order Spirochaetales.</title>
        <authorList>
            <person name="Grana-Miraglia L."/>
            <person name="Sikutova S."/>
            <person name="Fingerle V."/>
            <person name="Sing A."/>
            <person name="Castillo-Ramirez S."/>
            <person name="Margos G."/>
            <person name="Rudolf I."/>
        </authorList>
    </citation>
    <scope>NUCLEOTIDE SEQUENCE</scope>
    <source>
        <strain evidence="1">BR149</strain>
    </source>
</reference>